<keyword evidence="7" id="KW-1185">Reference proteome</keyword>
<keyword evidence="3" id="KW-0067">ATP-binding</keyword>
<dbReference type="AlphaFoldDB" id="A0A810KUW1"/>
<dbReference type="EMBL" id="AP023354">
    <property type="protein sequence ID" value="BCJ26960.1"/>
    <property type="molecule type" value="Genomic_DNA"/>
</dbReference>
<dbReference type="Proteomes" id="UP000680750">
    <property type="component" value="Chromosome"/>
</dbReference>
<reference evidence="6" key="1">
    <citation type="submission" date="2020-08" db="EMBL/GenBank/DDBJ databases">
        <title>Whole genome shotgun sequence of Actinocatenispora sera NBRC 101916.</title>
        <authorList>
            <person name="Komaki H."/>
            <person name="Tamura T."/>
        </authorList>
    </citation>
    <scope>NUCLEOTIDE SEQUENCE</scope>
    <source>
        <strain evidence="6">NBRC 101916</strain>
    </source>
</reference>
<proteinExistence type="predicted"/>
<dbReference type="KEGG" id="aser:Asera_10680"/>
<feature type="region of interest" description="Disordered" evidence="4">
    <location>
        <begin position="163"/>
        <end position="226"/>
    </location>
</feature>
<accession>A0A810KUW1</accession>
<feature type="compositionally biased region" description="Low complexity" evidence="4">
    <location>
        <begin position="163"/>
        <end position="177"/>
    </location>
</feature>
<dbReference type="InterPro" id="IPR052708">
    <property type="entry name" value="PxpC"/>
</dbReference>
<evidence type="ECO:0000256" key="4">
    <source>
        <dbReference type="SAM" id="MobiDB-lite"/>
    </source>
</evidence>
<feature type="domain" description="Carboxyltransferase" evidence="5">
    <location>
        <begin position="20"/>
        <end position="351"/>
    </location>
</feature>
<dbReference type="SUPFAM" id="SSF50891">
    <property type="entry name" value="Cyclophilin-like"/>
    <property type="match status" value="1"/>
</dbReference>
<evidence type="ECO:0000313" key="6">
    <source>
        <dbReference type="EMBL" id="BCJ26960.1"/>
    </source>
</evidence>
<dbReference type="Pfam" id="PF02626">
    <property type="entry name" value="CT_A_B"/>
    <property type="match status" value="2"/>
</dbReference>
<name>A0A810KUW1_9ACTN</name>
<keyword evidence="1" id="KW-0547">Nucleotide-binding</keyword>
<dbReference type="Gene3D" id="2.40.100.10">
    <property type="entry name" value="Cyclophilin-like"/>
    <property type="match status" value="1"/>
</dbReference>
<feature type="region of interest" description="Disordered" evidence="4">
    <location>
        <begin position="332"/>
        <end position="351"/>
    </location>
</feature>
<protein>
    <recommendedName>
        <fullName evidence="5">Carboxyltransferase domain-containing protein</fullName>
    </recommendedName>
</protein>
<evidence type="ECO:0000313" key="7">
    <source>
        <dbReference type="Proteomes" id="UP000680750"/>
    </source>
</evidence>
<dbReference type="GO" id="GO:0016787">
    <property type="term" value="F:hydrolase activity"/>
    <property type="evidence" value="ECO:0007669"/>
    <property type="project" value="UniProtKB-KW"/>
</dbReference>
<dbReference type="GO" id="GO:0005524">
    <property type="term" value="F:ATP binding"/>
    <property type="evidence" value="ECO:0007669"/>
    <property type="project" value="UniProtKB-KW"/>
</dbReference>
<evidence type="ECO:0000256" key="1">
    <source>
        <dbReference type="ARBA" id="ARBA00022741"/>
    </source>
</evidence>
<dbReference type="InterPro" id="IPR029000">
    <property type="entry name" value="Cyclophilin-like_dom_sf"/>
</dbReference>
<evidence type="ECO:0000259" key="5">
    <source>
        <dbReference type="SMART" id="SM00797"/>
    </source>
</evidence>
<organism evidence="6 7">
    <name type="scientific">Actinocatenispora sera</name>
    <dbReference type="NCBI Taxonomy" id="390989"/>
    <lineage>
        <taxon>Bacteria</taxon>
        <taxon>Bacillati</taxon>
        <taxon>Actinomycetota</taxon>
        <taxon>Actinomycetes</taxon>
        <taxon>Micromonosporales</taxon>
        <taxon>Micromonosporaceae</taxon>
        <taxon>Actinocatenispora</taxon>
    </lineage>
</organism>
<gene>
    <name evidence="6" type="ORF">Asera_10680</name>
</gene>
<sequence length="351" mass="34358">MLKPGLLTTVQDRGRPGLAYLGVPRSGAADLPALELANRLVGNEPGAAGLEFTVTGAVLRAEEPLLVAVTGAPAPVRVAGAEVPHGAAVRVPAGAELAVGTARTGLRSYLAVGGGVAVPPVLGSRATDTLSGLGPAPLRKGDAIPIGPPRAVRAADDEAIAAAPTGAGGTDAARTGTGHTGTGSIDAARTGTGHTGAGGIDAARTGTGRTGAGPDGDAGHGDAGRAGAGGAAAVVLRVHPGPRVDWFTPAAVRTLLSADYRVSPTSNRVGMRLAGPALARAVDAELPSEGVVLGAVQVPAGGEPLVFLADHPTTGGYPVIAVVDPDDVPRAAQARPGTPVRFESEGVPGWT</sequence>
<evidence type="ECO:0000256" key="2">
    <source>
        <dbReference type="ARBA" id="ARBA00022801"/>
    </source>
</evidence>
<dbReference type="PANTHER" id="PTHR43309">
    <property type="entry name" value="5-OXOPROLINASE SUBUNIT C"/>
    <property type="match status" value="1"/>
</dbReference>
<dbReference type="InterPro" id="IPR003778">
    <property type="entry name" value="CT_A_B"/>
</dbReference>
<evidence type="ECO:0000256" key="3">
    <source>
        <dbReference type="ARBA" id="ARBA00022840"/>
    </source>
</evidence>
<dbReference type="SMART" id="SM00797">
    <property type="entry name" value="AHS2"/>
    <property type="match status" value="1"/>
</dbReference>
<keyword evidence="2" id="KW-0378">Hydrolase</keyword>
<dbReference type="PANTHER" id="PTHR43309:SF3">
    <property type="entry name" value="5-OXOPROLINASE SUBUNIT C"/>
    <property type="match status" value="1"/>
</dbReference>